<dbReference type="Proteomes" id="UP000201613">
    <property type="component" value="Unassembled WGS sequence"/>
</dbReference>
<dbReference type="EMBL" id="FXZK01000029">
    <property type="protein sequence ID" value="SMY10357.1"/>
    <property type="molecule type" value="Genomic_DNA"/>
</dbReference>
<gene>
    <name evidence="1" type="ORF">LOM8899_04532</name>
</gene>
<accession>A0A238LKW6</accession>
<name>A0A238LKW6_9RHOB</name>
<evidence type="ECO:0000313" key="1">
    <source>
        <dbReference type="EMBL" id="SMY10357.1"/>
    </source>
</evidence>
<dbReference type="OrthoDB" id="7858368at2"/>
<protein>
    <submittedName>
        <fullName evidence="1">Uncharacterized protein</fullName>
    </submittedName>
</protein>
<evidence type="ECO:0000313" key="2">
    <source>
        <dbReference type="Proteomes" id="UP000201613"/>
    </source>
</evidence>
<dbReference type="RefSeq" id="WP_133065099.1">
    <property type="nucleotide sequence ID" value="NZ_FXZK01000029.1"/>
</dbReference>
<sequence length="199" mass="22518">MSDFGKGHIETARANLLLKISNERKLGAERLAKHEYRTLMAELEREEFLFPNGNDQPPDQKGFRSPDPAVHNAMHAGLAPLSIPLGSIATFDQPGNLPGIGLLISDAHSDTVKRALISFFDEHHSRPFCRPLFLVKRLEILPFFRRFELAAYAEQLGWNKRTLKLVSQRHNLDQIRDLIDGTRIHQSQNLNAVSSGVKY</sequence>
<proteinExistence type="predicted"/>
<organism evidence="1 2">
    <name type="scientific">Flavimaricola marinus</name>
    <dbReference type="NCBI Taxonomy" id="1819565"/>
    <lineage>
        <taxon>Bacteria</taxon>
        <taxon>Pseudomonadati</taxon>
        <taxon>Pseudomonadota</taxon>
        <taxon>Alphaproteobacteria</taxon>
        <taxon>Rhodobacterales</taxon>
        <taxon>Paracoccaceae</taxon>
        <taxon>Flavimaricola</taxon>
    </lineage>
</organism>
<reference evidence="1 2" key="1">
    <citation type="submission" date="2017-05" db="EMBL/GenBank/DDBJ databases">
        <authorList>
            <person name="Song R."/>
            <person name="Chenine A.L."/>
            <person name="Ruprecht R.M."/>
        </authorList>
    </citation>
    <scope>NUCLEOTIDE SEQUENCE [LARGE SCALE GENOMIC DNA]</scope>
    <source>
        <strain evidence="1 2">CECT 8899</strain>
    </source>
</reference>
<dbReference type="AlphaFoldDB" id="A0A238LKW6"/>
<keyword evidence="2" id="KW-1185">Reference proteome</keyword>